<dbReference type="PANTHER" id="PTHR43542:SF1">
    <property type="entry name" value="METHYLTRANSFERASE"/>
    <property type="match status" value="1"/>
</dbReference>
<dbReference type="Gene3D" id="3.40.50.150">
    <property type="entry name" value="Vaccinia Virus protein VP39"/>
    <property type="match status" value="1"/>
</dbReference>
<dbReference type="SUPFAM" id="SSF53335">
    <property type="entry name" value="S-adenosyl-L-methionine-dependent methyltransferases"/>
    <property type="match status" value="1"/>
</dbReference>
<dbReference type="AlphaFoldDB" id="A0A0N0XHU5"/>
<dbReference type="EMBL" id="LAQT01000010">
    <property type="protein sequence ID" value="KPC52048.1"/>
    <property type="molecule type" value="Genomic_DNA"/>
</dbReference>
<dbReference type="PATRIC" id="fig|857265.3.peg.2748"/>
<dbReference type="GO" id="GO:0052913">
    <property type="term" value="F:16S rRNA (guanine(966)-N(2))-methyltransferase activity"/>
    <property type="evidence" value="ECO:0007669"/>
    <property type="project" value="UniProtKB-EC"/>
</dbReference>
<keyword evidence="2 3" id="KW-0808">Transferase</keyword>
<dbReference type="InterPro" id="IPR029063">
    <property type="entry name" value="SAM-dependent_MTases_sf"/>
</dbReference>
<dbReference type="InterPro" id="IPR002052">
    <property type="entry name" value="DNA_methylase_N6_adenine_CS"/>
</dbReference>
<accession>A0A0N0XHU5</accession>
<keyword evidence="1 3" id="KW-0489">Methyltransferase</keyword>
<evidence type="ECO:0000256" key="1">
    <source>
        <dbReference type="ARBA" id="ARBA00022603"/>
    </source>
</evidence>
<dbReference type="NCBIfam" id="TIGR00095">
    <property type="entry name" value="16S rRNA (guanine(966)-N(2))-methyltransferase RsmD"/>
    <property type="match status" value="1"/>
</dbReference>
<dbReference type="GO" id="GO:0003676">
    <property type="term" value="F:nucleic acid binding"/>
    <property type="evidence" value="ECO:0007669"/>
    <property type="project" value="InterPro"/>
</dbReference>
<dbReference type="InterPro" id="IPR004398">
    <property type="entry name" value="RNA_MeTrfase_RsmD"/>
</dbReference>
<sequence>MAAQHKNQVRLIGGQYKRRIIHFPDGDGLRPTPDRVRETLFNWLGQDLSGLDCLDLFAGSGALGFEAASRNARRVVMIEKSRPVYLALDTNRKTIGIERIDLLQADALAWLGRTADQFDIVFLDPPFASDLLAQVLAQLAPRLKPNAVVYAECAAWPDLAGWTLSKELKAGAVRCGLLQRADGTSGDAN</sequence>
<keyword evidence="4" id="KW-1185">Reference proteome</keyword>
<dbReference type="CDD" id="cd02440">
    <property type="entry name" value="AdoMet_MTases"/>
    <property type="match status" value="1"/>
</dbReference>
<dbReference type="Proteomes" id="UP000037939">
    <property type="component" value="Unassembled WGS sequence"/>
</dbReference>
<reference evidence="3 4" key="1">
    <citation type="submission" date="2015-07" db="EMBL/GenBank/DDBJ databases">
        <title>Draft genome sequence of the Amantichitinum ursilacus IGB-41, a new chitin-degrading bacterium.</title>
        <authorList>
            <person name="Kirstahler P."/>
            <person name="Guenther M."/>
            <person name="Grumaz C."/>
            <person name="Rupp S."/>
            <person name="Zibek S."/>
            <person name="Sohn K."/>
        </authorList>
    </citation>
    <scope>NUCLEOTIDE SEQUENCE [LARGE SCALE GENOMIC DNA]</scope>
    <source>
        <strain evidence="3 4">IGB-41</strain>
    </source>
</reference>
<dbReference type="PANTHER" id="PTHR43542">
    <property type="entry name" value="METHYLTRANSFERASE"/>
    <property type="match status" value="1"/>
</dbReference>
<evidence type="ECO:0000313" key="3">
    <source>
        <dbReference type="EMBL" id="KPC52048.1"/>
    </source>
</evidence>
<dbReference type="STRING" id="857265.WG78_13350"/>
<comment type="caution">
    <text evidence="3">The sequence shown here is derived from an EMBL/GenBank/DDBJ whole genome shotgun (WGS) entry which is preliminary data.</text>
</comment>
<dbReference type="PIRSF" id="PIRSF004553">
    <property type="entry name" value="CHP00095"/>
    <property type="match status" value="1"/>
</dbReference>
<evidence type="ECO:0000313" key="4">
    <source>
        <dbReference type="Proteomes" id="UP000037939"/>
    </source>
</evidence>
<dbReference type="EC" id="2.1.1.171" evidence="3"/>
<evidence type="ECO:0000256" key="2">
    <source>
        <dbReference type="ARBA" id="ARBA00022679"/>
    </source>
</evidence>
<name>A0A0N0XHU5_9NEIS</name>
<dbReference type="PROSITE" id="PS00092">
    <property type="entry name" value="N6_MTASE"/>
    <property type="match status" value="1"/>
</dbReference>
<proteinExistence type="predicted"/>
<dbReference type="OrthoDB" id="9803017at2"/>
<gene>
    <name evidence="3" type="primary">rsmD</name>
    <name evidence="3" type="ORF">WG78_13350</name>
</gene>
<organism evidence="3 4">
    <name type="scientific">Amantichitinum ursilacus</name>
    <dbReference type="NCBI Taxonomy" id="857265"/>
    <lineage>
        <taxon>Bacteria</taxon>
        <taxon>Pseudomonadati</taxon>
        <taxon>Pseudomonadota</taxon>
        <taxon>Betaproteobacteria</taxon>
        <taxon>Neisseriales</taxon>
        <taxon>Chitinibacteraceae</taxon>
        <taxon>Amantichitinum</taxon>
    </lineage>
</organism>
<dbReference type="RefSeq" id="WP_053938320.1">
    <property type="nucleotide sequence ID" value="NZ_LAQT01000010.1"/>
</dbReference>
<dbReference type="Pfam" id="PF03602">
    <property type="entry name" value="Cons_hypoth95"/>
    <property type="match status" value="1"/>
</dbReference>
<protein>
    <submittedName>
        <fullName evidence="3">Ribosomal RNA small subunit methyltransferase D</fullName>
        <ecNumber evidence="3">2.1.1.171</ecNumber>
    </submittedName>
</protein>